<dbReference type="AlphaFoldDB" id="A0A6V7R7Y7"/>
<proteinExistence type="predicted"/>
<dbReference type="RefSeq" id="WP_235962198.1">
    <property type="nucleotide sequence ID" value="NZ_CAJEWD010000004.1"/>
</dbReference>
<name>A0A6V7R7Y7_9STAP</name>
<reference evidence="1 2" key="1">
    <citation type="submission" date="2020-07" db="EMBL/GenBank/DDBJ databases">
        <authorList>
            <person name="Criscuolo A."/>
        </authorList>
    </citation>
    <scope>NUCLEOTIDE SEQUENCE [LARGE SCALE GENOMIC DNA]</scope>
    <source>
        <strain evidence="1">CIP111649</strain>
    </source>
</reference>
<protein>
    <submittedName>
        <fullName evidence="1">Uncharacterized protein</fullName>
    </submittedName>
</protein>
<dbReference type="GO" id="GO:0006355">
    <property type="term" value="P:regulation of DNA-templated transcription"/>
    <property type="evidence" value="ECO:0007669"/>
    <property type="project" value="InterPro"/>
</dbReference>
<dbReference type="EMBL" id="CAJEWD010000004">
    <property type="protein sequence ID" value="CAD2073590.1"/>
    <property type="molecule type" value="Genomic_DNA"/>
</dbReference>
<accession>A0A6V7R7Y7</accession>
<gene>
    <name evidence="1" type="ORF">JEODO184_00490</name>
</gene>
<evidence type="ECO:0000313" key="2">
    <source>
        <dbReference type="Proteomes" id="UP000589351"/>
    </source>
</evidence>
<comment type="caution">
    <text evidence="1">The sequence shown here is derived from an EMBL/GenBank/DDBJ whole genome shotgun (WGS) entry which is preliminary data.</text>
</comment>
<keyword evidence="2" id="KW-1185">Reference proteome</keyword>
<evidence type="ECO:0000313" key="1">
    <source>
        <dbReference type="EMBL" id="CAD2073590.1"/>
    </source>
</evidence>
<dbReference type="InterPro" id="IPR013321">
    <property type="entry name" value="Arc_rbn_hlx_hlx"/>
</dbReference>
<organism evidence="1 2">
    <name type="scientific">Jeotgalicoccus meleagridis</name>
    <dbReference type="NCBI Taxonomy" id="2759181"/>
    <lineage>
        <taxon>Bacteria</taxon>
        <taxon>Bacillati</taxon>
        <taxon>Bacillota</taxon>
        <taxon>Bacilli</taxon>
        <taxon>Bacillales</taxon>
        <taxon>Staphylococcaceae</taxon>
        <taxon>Jeotgalicoccus</taxon>
    </lineage>
</organism>
<dbReference type="Proteomes" id="UP000589351">
    <property type="component" value="Unassembled WGS sequence"/>
</dbReference>
<sequence>MNLSGYSELEKELVVGYLEMAELNLMIARESFSAECEAYHVSLLDLKSNGAACNDRKDGE</sequence>
<dbReference type="Gene3D" id="1.10.1220.10">
    <property type="entry name" value="Met repressor-like"/>
    <property type="match status" value="1"/>
</dbReference>